<protein>
    <submittedName>
        <fullName evidence="2">AIPR family protein</fullName>
    </submittedName>
</protein>
<evidence type="ECO:0000313" key="2">
    <source>
        <dbReference type="EMBL" id="GAA4510822.1"/>
    </source>
</evidence>
<evidence type="ECO:0000313" key="3">
    <source>
        <dbReference type="Proteomes" id="UP001500503"/>
    </source>
</evidence>
<dbReference type="Proteomes" id="UP001500503">
    <property type="component" value="Unassembled WGS sequence"/>
</dbReference>
<dbReference type="Pfam" id="PF10592">
    <property type="entry name" value="AIPR"/>
    <property type="match status" value="1"/>
</dbReference>
<feature type="domain" description="Abortive phage infection protein C-terminal" evidence="1">
    <location>
        <begin position="258"/>
        <end position="445"/>
    </location>
</feature>
<comment type="caution">
    <text evidence="2">The sequence shown here is derived from an EMBL/GenBank/DDBJ whole genome shotgun (WGS) entry which is preliminary data.</text>
</comment>
<sequence>MNPLIQGLFNKFKESEELQRVNDDDAFELFSASLMLPDNLLAQAEKTDFLLDAGTVGIDIVALEINEQLAWDVSDVREICEAAGKIDASIYFIQAKRSTSIKSADILAFGSTVQRFLRNDGFPEFPRLQELASALGVVFSDYAAILKSPPSVYLHFSTSAPKAATDDPIVAQRAEEVANGIRDLGFVGRVNMEVIGADDLHDAWIRKNHANEVELQLEKQVNLPKMPGVDQAILGVVSVAELLKLVQADDGTLDERVFYDNVRGFKGEENPVNRQIINTLTSQERDLLPVLNNGVTVVASSYTPKPGDAVAVSGFQVVNGCQTSHCLHLSRESLGDAVMSVFVPIRLVVTQDEEVATRIIRATNSQTAVQENDLVALTKFQKKLEDYYKLDPADVKLIYERRSGQFYSAEVTKTRIVTVSDQLRSISAVFLDNPHSAARYTARLYDAVGTSIFQEEHKLLPYVASAFAAYRIENAFRTGLDPIFKPARYHILMACKYQILGGPSARLNSPKCEEQSAAIIQALKQPEQVAMFRAAAESVVAAAGGTMPTSDRLKRQQFTQELISLLMREPQTSAPGHPAD</sequence>
<gene>
    <name evidence="2" type="ORF">GCM10023191_074010</name>
</gene>
<organism evidence="2 3">
    <name type="scientific">Actinoallomurus oryzae</name>
    <dbReference type="NCBI Taxonomy" id="502180"/>
    <lineage>
        <taxon>Bacteria</taxon>
        <taxon>Bacillati</taxon>
        <taxon>Actinomycetota</taxon>
        <taxon>Actinomycetes</taxon>
        <taxon>Streptosporangiales</taxon>
        <taxon>Thermomonosporaceae</taxon>
        <taxon>Actinoallomurus</taxon>
    </lineage>
</organism>
<reference evidence="3" key="1">
    <citation type="journal article" date="2019" name="Int. J. Syst. Evol. Microbiol.">
        <title>The Global Catalogue of Microorganisms (GCM) 10K type strain sequencing project: providing services to taxonomists for standard genome sequencing and annotation.</title>
        <authorList>
            <consortium name="The Broad Institute Genomics Platform"/>
            <consortium name="The Broad Institute Genome Sequencing Center for Infectious Disease"/>
            <person name="Wu L."/>
            <person name="Ma J."/>
        </authorList>
    </citation>
    <scope>NUCLEOTIDE SEQUENCE [LARGE SCALE GENOMIC DNA]</scope>
    <source>
        <strain evidence="3">JCM 17933</strain>
    </source>
</reference>
<dbReference type="InterPro" id="IPR018891">
    <property type="entry name" value="AIPR_C"/>
</dbReference>
<accession>A0ABP8QTA6</accession>
<dbReference type="EMBL" id="BAABHF010000046">
    <property type="protein sequence ID" value="GAA4510822.1"/>
    <property type="molecule type" value="Genomic_DNA"/>
</dbReference>
<keyword evidence="3" id="KW-1185">Reference proteome</keyword>
<dbReference type="RefSeq" id="WP_345471946.1">
    <property type="nucleotide sequence ID" value="NZ_BAABHF010000046.1"/>
</dbReference>
<proteinExistence type="predicted"/>
<evidence type="ECO:0000259" key="1">
    <source>
        <dbReference type="Pfam" id="PF10592"/>
    </source>
</evidence>
<name>A0ABP8QTA6_9ACTN</name>